<dbReference type="InterPro" id="IPR005901">
    <property type="entry name" value="GLPGLI"/>
</dbReference>
<dbReference type="Pfam" id="PF09697">
    <property type="entry name" value="Porph_ging"/>
    <property type="match status" value="1"/>
</dbReference>
<dbReference type="AlphaFoldDB" id="A0AAI8C5H2"/>
<name>A0AAI8C5H2_9FLAO</name>
<organism evidence="2 3">
    <name type="scientific">Myroides odoratimimus</name>
    <dbReference type="NCBI Taxonomy" id="76832"/>
    <lineage>
        <taxon>Bacteria</taxon>
        <taxon>Pseudomonadati</taxon>
        <taxon>Bacteroidota</taxon>
        <taxon>Flavobacteriia</taxon>
        <taxon>Flavobacteriales</taxon>
        <taxon>Flavobacteriaceae</taxon>
        <taxon>Myroides</taxon>
    </lineage>
</organism>
<dbReference type="Proteomes" id="UP000069030">
    <property type="component" value="Chromosome"/>
</dbReference>
<evidence type="ECO:0000313" key="3">
    <source>
        <dbReference type="Proteomes" id="UP000069030"/>
    </source>
</evidence>
<keyword evidence="1" id="KW-0732">Signal</keyword>
<dbReference type="NCBIfam" id="TIGR01200">
    <property type="entry name" value="GLPGLI"/>
    <property type="match status" value="1"/>
</dbReference>
<reference evidence="2 3" key="1">
    <citation type="journal article" date="2016" name="J. Zhejiang Univ. Sci. B">
        <title>Antibiotic resistance mechanisms of Myroides sp.</title>
        <authorList>
            <person name="Hu S."/>
            <person name="Yuan S."/>
            <person name="Qu H."/>
            <person name="Jiang T."/>
            <person name="Zhou Y."/>
            <person name="Wang M."/>
            <person name="Ming D."/>
        </authorList>
    </citation>
    <scope>NUCLEOTIDE SEQUENCE [LARGE SCALE GENOMIC DNA]</scope>
    <source>
        <strain evidence="2 3">PR63039</strain>
    </source>
</reference>
<proteinExistence type="predicted"/>
<evidence type="ECO:0000256" key="1">
    <source>
        <dbReference type="SAM" id="SignalP"/>
    </source>
</evidence>
<accession>A0AAI8C5H2</accession>
<dbReference type="KEGG" id="mod:AS202_10305"/>
<evidence type="ECO:0000313" key="2">
    <source>
        <dbReference type="EMBL" id="ALU26519.1"/>
    </source>
</evidence>
<feature type="chain" id="PRO_5042617061" description="GLPGLI family protein" evidence="1">
    <location>
        <begin position="20"/>
        <end position="261"/>
    </location>
</feature>
<sequence>MKYLIGCVVLFLLSIHSMAQEKKDFMRYEYSLTFKPYDVKVMPDSLPITEKFYLDIDGSNSMFYDEFTYQEFVAELEEIEIDIQNSQVPWMVSKDSGSIILYEMINSLEAYKVKQPLNLIQWTISSEIEEYHGMKVQKATGELSGRNWTVWFTTEVPIIEGPYKFKNLPGFVVKAEDSNQDYMFEFIEGTRVHNYWVELKELDFFKEVTGKQLNRLKTLNANKTYMQLIQEIGGKLMNDDKEPSDFMTKKFGKEPNPIELY</sequence>
<gene>
    <name evidence="2" type="ORF">AS202_10305</name>
</gene>
<protein>
    <recommendedName>
        <fullName evidence="4">GLPGLI family protein</fullName>
    </recommendedName>
</protein>
<feature type="signal peptide" evidence="1">
    <location>
        <begin position="1"/>
        <end position="19"/>
    </location>
</feature>
<dbReference type="RefSeq" id="WP_006266511.1">
    <property type="nucleotide sequence ID" value="NZ_CP013690.1"/>
</dbReference>
<evidence type="ECO:0008006" key="4">
    <source>
        <dbReference type="Google" id="ProtNLM"/>
    </source>
</evidence>
<dbReference type="EMBL" id="CP013690">
    <property type="protein sequence ID" value="ALU26519.1"/>
    <property type="molecule type" value="Genomic_DNA"/>
</dbReference>